<proteinExistence type="predicted"/>
<feature type="transmembrane region" description="Helical" evidence="1">
    <location>
        <begin position="85"/>
        <end position="104"/>
    </location>
</feature>
<dbReference type="AlphaFoldDB" id="A0A8J3BLD3"/>
<evidence type="ECO:0000256" key="1">
    <source>
        <dbReference type="SAM" id="Phobius"/>
    </source>
</evidence>
<keyword evidence="1" id="KW-0472">Membrane</keyword>
<sequence>MSSHSAVENHPLRPLHRTLAGLTGGFLAVFGVLGLVETGDAGAFDRLSATVLGIKTNVAFSVVALLVGLVVLAVTAIGRNLDARVNTWLAYLLFVLGSVMLALMQTEGNVLNATITSTVVVYLAGCVLLTAGLYSRVSTARA</sequence>
<evidence type="ECO:0008006" key="4">
    <source>
        <dbReference type="Google" id="ProtNLM"/>
    </source>
</evidence>
<reference evidence="2" key="1">
    <citation type="journal article" date="2014" name="Int. J. Syst. Evol. Microbiol.">
        <title>Complete genome sequence of Corynebacterium casei LMG S-19264T (=DSM 44701T), isolated from a smear-ripened cheese.</title>
        <authorList>
            <consortium name="US DOE Joint Genome Institute (JGI-PGF)"/>
            <person name="Walter F."/>
            <person name="Albersmeier A."/>
            <person name="Kalinowski J."/>
            <person name="Ruckert C."/>
        </authorList>
    </citation>
    <scope>NUCLEOTIDE SEQUENCE</scope>
    <source>
        <strain evidence="2">JCM 3091</strain>
    </source>
</reference>
<dbReference type="RefSeq" id="WP_189114373.1">
    <property type="nucleotide sequence ID" value="NZ_BMQC01000007.1"/>
</dbReference>
<accession>A0A8J3BLD3</accession>
<evidence type="ECO:0000313" key="2">
    <source>
        <dbReference type="EMBL" id="GGK30728.1"/>
    </source>
</evidence>
<feature type="transmembrane region" description="Helical" evidence="1">
    <location>
        <begin position="110"/>
        <end position="134"/>
    </location>
</feature>
<protein>
    <recommendedName>
        <fullName evidence="4">DUF4383 domain-containing protein</fullName>
    </recommendedName>
</protein>
<organism evidence="2 3">
    <name type="scientific">Pilimelia terevasa</name>
    <dbReference type="NCBI Taxonomy" id="53372"/>
    <lineage>
        <taxon>Bacteria</taxon>
        <taxon>Bacillati</taxon>
        <taxon>Actinomycetota</taxon>
        <taxon>Actinomycetes</taxon>
        <taxon>Micromonosporales</taxon>
        <taxon>Micromonosporaceae</taxon>
        <taxon>Pilimelia</taxon>
    </lineage>
</organism>
<reference evidence="2" key="2">
    <citation type="submission" date="2020-09" db="EMBL/GenBank/DDBJ databases">
        <authorList>
            <person name="Sun Q."/>
            <person name="Ohkuma M."/>
        </authorList>
    </citation>
    <scope>NUCLEOTIDE SEQUENCE</scope>
    <source>
        <strain evidence="2">JCM 3091</strain>
    </source>
</reference>
<feature type="transmembrane region" description="Helical" evidence="1">
    <location>
        <begin position="19"/>
        <end position="38"/>
    </location>
</feature>
<gene>
    <name evidence="2" type="ORF">GCM10010124_24300</name>
</gene>
<comment type="caution">
    <text evidence="2">The sequence shown here is derived from an EMBL/GenBank/DDBJ whole genome shotgun (WGS) entry which is preliminary data.</text>
</comment>
<feature type="transmembrane region" description="Helical" evidence="1">
    <location>
        <begin position="58"/>
        <end position="78"/>
    </location>
</feature>
<evidence type="ECO:0000313" key="3">
    <source>
        <dbReference type="Proteomes" id="UP000662200"/>
    </source>
</evidence>
<keyword evidence="3" id="KW-1185">Reference proteome</keyword>
<dbReference type="EMBL" id="BMQC01000007">
    <property type="protein sequence ID" value="GGK30728.1"/>
    <property type="molecule type" value="Genomic_DNA"/>
</dbReference>
<keyword evidence="1" id="KW-0812">Transmembrane</keyword>
<keyword evidence="1" id="KW-1133">Transmembrane helix</keyword>
<name>A0A8J3BLD3_9ACTN</name>
<dbReference type="Pfam" id="PF14325">
    <property type="entry name" value="DUF4383"/>
    <property type="match status" value="1"/>
</dbReference>
<dbReference type="Proteomes" id="UP000662200">
    <property type="component" value="Unassembled WGS sequence"/>
</dbReference>